<feature type="domain" description="HAMP" evidence="5">
    <location>
        <begin position="446"/>
        <end position="498"/>
    </location>
</feature>
<evidence type="ECO:0000259" key="5">
    <source>
        <dbReference type="PROSITE" id="PS50885"/>
    </source>
</evidence>
<keyword evidence="1 3" id="KW-0812">Transmembrane</keyword>
<dbReference type="GO" id="GO:0016020">
    <property type="term" value="C:membrane"/>
    <property type="evidence" value="ECO:0007669"/>
    <property type="project" value="InterPro"/>
</dbReference>
<accession>A0A7W5GFR7</accession>
<gene>
    <name evidence="6" type="ORF">FHS07_001181</name>
</gene>
<dbReference type="CDD" id="cd07302">
    <property type="entry name" value="CHD"/>
    <property type="match status" value="1"/>
</dbReference>
<dbReference type="InterPro" id="IPR001054">
    <property type="entry name" value="A/G_cyclase"/>
</dbReference>
<keyword evidence="3" id="KW-0472">Membrane</keyword>
<reference evidence="6 7" key="1">
    <citation type="submission" date="2020-08" db="EMBL/GenBank/DDBJ databases">
        <title>Genomic Encyclopedia of Type Strains, Phase III (KMG-III): the genomes of soil and plant-associated and newly described type strains.</title>
        <authorList>
            <person name="Whitman W."/>
        </authorList>
    </citation>
    <scope>NUCLEOTIDE SEQUENCE [LARGE SCALE GENOMIC DNA]</scope>
    <source>
        <strain evidence="6 7">CECT 8356</strain>
    </source>
</reference>
<organism evidence="6 7">
    <name type="scientific">Microbacterium proteolyticum</name>
    <dbReference type="NCBI Taxonomy" id="1572644"/>
    <lineage>
        <taxon>Bacteria</taxon>
        <taxon>Bacillati</taxon>
        <taxon>Actinomycetota</taxon>
        <taxon>Actinomycetes</taxon>
        <taxon>Micrococcales</taxon>
        <taxon>Microbacteriaceae</taxon>
        <taxon>Microbacterium</taxon>
    </lineage>
</organism>
<feature type="transmembrane region" description="Helical" evidence="3">
    <location>
        <begin position="25"/>
        <end position="46"/>
    </location>
</feature>
<protein>
    <submittedName>
        <fullName evidence="6">Class 3 adenylate cyclase</fullName>
    </submittedName>
</protein>
<evidence type="ECO:0000259" key="4">
    <source>
        <dbReference type="PROSITE" id="PS50125"/>
    </source>
</evidence>
<dbReference type="Pfam" id="PF00672">
    <property type="entry name" value="HAMP"/>
    <property type="match status" value="1"/>
</dbReference>
<dbReference type="InterPro" id="IPR003660">
    <property type="entry name" value="HAMP_dom"/>
</dbReference>
<dbReference type="Gene3D" id="3.30.70.1230">
    <property type="entry name" value="Nucleotide cyclase"/>
    <property type="match status" value="1"/>
</dbReference>
<evidence type="ECO:0000313" key="6">
    <source>
        <dbReference type="EMBL" id="MBB3157497.1"/>
    </source>
</evidence>
<dbReference type="SMART" id="SM00304">
    <property type="entry name" value="HAMP"/>
    <property type="match status" value="1"/>
</dbReference>
<name>A0A7W5GFR7_9MICO</name>
<evidence type="ECO:0000256" key="1">
    <source>
        <dbReference type="ARBA" id="ARBA00022692"/>
    </source>
</evidence>
<dbReference type="GO" id="GO:0004016">
    <property type="term" value="F:adenylate cyclase activity"/>
    <property type="evidence" value="ECO:0007669"/>
    <property type="project" value="UniProtKB-ARBA"/>
</dbReference>
<dbReference type="SUPFAM" id="SSF55073">
    <property type="entry name" value="Nucleotide cyclase"/>
    <property type="match status" value="1"/>
</dbReference>
<dbReference type="PROSITE" id="PS50125">
    <property type="entry name" value="GUANYLATE_CYCLASE_2"/>
    <property type="match status" value="1"/>
</dbReference>
<dbReference type="GO" id="GO:0009190">
    <property type="term" value="P:cyclic nucleotide biosynthetic process"/>
    <property type="evidence" value="ECO:0007669"/>
    <property type="project" value="InterPro"/>
</dbReference>
<dbReference type="PANTHER" id="PTHR45655:SF13">
    <property type="entry name" value="SOLUBLE GUANYLATE CYCLASE GCY-32-RELATED"/>
    <property type="match status" value="1"/>
</dbReference>
<sequence length="708" mass="76170">MGPENATPDTKIARRRGYLSVQSRLLIMLLAASLVSTAVVGAVGYISGRESLRAEVVDKLTAMRELRTGEITALLGEVQREAALASNNASARGASVALNAGWEELAQSPLTAAQDAELTGYYSDTFLPRLENLTGEDYGDRAFVPESSEGRTAQYLFTRQDGAADRPAADPGDGSTYTRAYLDADAYFSDLVQTVGYTDVVVTNLDGDVVYTAAGGVDLGSNLSEGPFRESRLAQGIRDVVADNSVDAVVTTDIEEWTPALGFPVMWVVSPIGDDDGITGTIALQVPIQWINDVMTGYGKWQQQGFGTTGETYLAGADRLMRSTSRHLVETPDTYADAVIADGTTAETADRVTTAGGTVLLQPVRGTAVDDAIAGRTGTAISTEYIDGESLAAYAPLEVDGLDWVIVARMDADEAFAPVTDFARTLLVSTLALMLLVSILSLLLSQSFTRPIRRLATAVRRVSDGDYDTRVPDHGNDEFADLARSFNDMAAGLRVRQDLIDHQRTENDRLLRNIMPASLAEKYREGEETLAERHDDVAVVFAEMVGFDDYARTLVGQDEILALNELTRGFDEVAARCGVESVRTLRGGYLASSGLTVPRVDNARRAVEFAVGMRASVERFNTRTGATLDLRVGVDTGSVTSGIVARASLAYDLWGDAFRLASRLRRSGEEPGVFLTDAVRLRVEGLFDLADAGSVEVDGTTTAIWRVV</sequence>
<evidence type="ECO:0000256" key="2">
    <source>
        <dbReference type="ARBA" id="ARBA00022989"/>
    </source>
</evidence>
<feature type="domain" description="Guanylate cyclase" evidence="4">
    <location>
        <begin position="538"/>
        <end position="665"/>
    </location>
</feature>
<dbReference type="SUPFAM" id="SSF158472">
    <property type="entry name" value="HAMP domain-like"/>
    <property type="match status" value="1"/>
</dbReference>
<dbReference type="EMBL" id="JACHXY010000001">
    <property type="protein sequence ID" value="MBB3157497.1"/>
    <property type="molecule type" value="Genomic_DNA"/>
</dbReference>
<dbReference type="PROSITE" id="PS50885">
    <property type="entry name" value="HAMP"/>
    <property type="match status" value="1"/>
</dbReference>
<dbReference type="RefSeq" id="WP_183418903.1">
    <property type="nucleotide sequence ID" value="NZ_JACHXY010000001.1"/>
</dbReference>
<dbReference type="SMART" id="SM00044">
    <property type="entry name" value="CYCc"/>
    <property type="match status" value="1"/>
</dbReference>
<dbReference type="GO" id="GO:0035556">
    <property type="term" value="P:intracellular signal transduction"/>
    <property type="evidence" value="ECO:0007669"/>
    <property type="project" value="InterPro"/>
</dbReference>
<evidence type="ECO:0000313" key="7">
    <source>
        <dbReference type="Proteomes" id="UP000543579"/>
    </source>
</evidence>
<comment type="caution">
    <text evidence="6">The sequence shown here is derived from an EMBL/GenBank/DDBJ whole genome shotgun (WGS) entry which is preliminary data.</text>
</comment>
<evidence type="ECO:0000256" key="3">
    <source>
        <dbReference type="SAM" id="Phobius"/>
    </source>
</evidence>
<dbReference type="AlphaFoldDB" id="A0A7W5GFR7"/>
<dbReference type="PANTHER" id="PTHR45655">
    <property type="entry name" value="GUANYLATE CYCLASE SOLUBLE SUBUNIT BETA-2"/>
    <property type="match status" value="1"/>
</dbReference>
<dbReference type="Gene3D" id="1.10.8.500">
    <property type="entry name" value="HAMP domain in histidine kinase"/>
    <property type="match status" value="1"/>
</dbReference>
<proteinExistence type="predicted"/>
<dbReference type="Gene3D" id="3.30.450.20">
    <property type="entry name" value="PAS domain"/>
    <property type="match status" value="1"/>
</dbReference>
<keyword evidence="2 3" id="KW-1133">Transmembrane helix</keyword>
<feature type="transmembrane region" description="Helical" evidence="3">
    <location>
        <begin position="426"/>
        <end position="444"/>
    </location>
</feature>
<dbReference type="InterPro" id="IPR029787">
    <property type="entry name" value="Nucleotide_cyclase"/>
</dbReference>
<dbReference type="Proteomes" id="UP000543579">
    <property type="component" value="Unassembled WGS sequence"/>
</dbReference>
<dbReference type="Pfam" id="PF00211">
    <property type="entry name" value="Guanylate_cyc"/>
    <property type="match status" value="1"/>
</dbReference>
<dbReference type="CDD" id="cd06225">
    <property type="entry name" value="HAMP"/>
    <property type="match status" value="1"/>
</dbReference>